<dbReference type="RefSeq" id="XP_021868743.1">
    <property type="nucleotide sequence ID" value="XM_022012032.1"/>
</dbReference>
<keyword evidence="1" id="KW-0175">Coiled coil</keyword>
<dbReference type="GeneID" id="33553840"/>
<evidence type="ECO:0000256" key="2">
    <source>
        <dbReference type="SAM" id="MobiDB-lite"/>
    </source>
</evidence>
<feature type="compositionally biased region" description="Basic residues" evidence="2">
    <location>
        <begin position="96"/>
        <end position="105"/>
    </location>
</feature>
<dbReference type="STRING" id="4999.A0A1Y1U8V9"/>
<dbReference type="AlphaFoldDB" id="A0A1Y1U8V9"/>
<feature type="region of interest" description="Disordered" evidence="2">
    <location>
        <begin position="22"/>
        <end position="46"/>
    </location>
</feature>
<dbReference type="OrthoDB" id="2138242at2759"/>
<proteinExistence type="predicted"/>
<dbReference type="InParanoid" id="A0A1Y1U8V9"/>
<evidence type="ECO:0000313" key="4">
    <source>
        <dbReference type="Proteomes" id="UP000193218"/>
    </source>
</evidence>
<feature type="coiled-coil region" evidence="1">
    <location>
        <begin position="485"/>
        <end position="534"/>
    </location>
</feature>
<feature type="region of interest" description="Disordered" evidence="2">
    <location>
        <begin position="75"/>
        <end position="136"/>
    </location>
</feature>
<gene>
    <name evidence="3" type="ORF">BD324DRAFT_153314</name>
</gene>
<feature type="region of interest" description="Disordered" evidence="2">
    <location>
        <begin position="203"/>
        <end position="275"/>
    </location>
</feature>
<evidence type="ECO:0000256" key="1">
    <source>
        <dbReference type="SAM" id="Coils"/>
    </source>
</evidence>
<sequence length="538" mass="58325">MSIPHLIPPANLIDHSLSPYLTPPPTLPHTRANSDGSIGHRRSLTLKPIVSPMTAISPGRPNAFRLPSLPSLPIIRRLSGPEDDGDDAHSPNPRGDKRRRVGRPARHSESALVSPSKSQHSYPSPSPTSPHAHAAAGGRFGLAPIKPVGFAASRGSRREDGTDLAIPSPVVMGFDFKSIDDDQLRTVRDTISIKEQQQALIAQRRRENAASTPSTPKELTFKGWVPKESMQGSGEKPPVQQLHPQPDLTAQPLSIPALGSGGGVGRRREKIRDKVEGMTIVTSATDKDGVPGSKSAPLNQGLSVQQAMHDHLGGPQTSFPHAASAHHPAYTSDLRTAPISHARGSRDDHELARQQQGPTGYWRTQPRAGYERYEHAPHTGRPSVAGQASSSSHNIIHPPPLTRGEHPASSTHPRNGHAHYGSHSPSPPPLSASRPGYGPPSSTSEYYDMYAKIEQLKYSLQDLHHRYEGLFSSQVHAMGEFKTTAAQANALLSNLQASADSLKEMVRYEVGRSGSAERKELDELKERIKILEVQLKQK</sequence>
<protein>
    <submittedName>
        <fullName evidence="3">Uncharacterized protein</fullName>
    </submittedName>
</protein>
<dbReference type="Proteomes" id="UP000193218">
    <property type="component" value="Unassembled WGS sequence"/>
</dbReference>
<accession>A0A1Y1U8V9</accession>
<feature type="region of interest" description="Disordered" evidence="2">
    <location>
        <begin position="340"/>
        <end position="442"/>
    </location>
</feature>
<comment type="caution">
    <text evidence="3">The sequence shown here is derived from an EMBL/GenBank/DDBJ whole genome shotgun (WGS) entry which is preliminary data.</text>
</comment>
<keyword evidence="4" id="KW-1185">Reference proteome</keyword>
<organism evidence="3 4">
    <name type="scientific">Kockovaella imperatae</name>
    <dbReference type="NCBI Taxonomy" id="4999"/>
    <lineage>
        <taxon>Eukaryota</taxon>
        <taxon>Fungi</taxon>
        <taxon>Dikarya</taxon>
        <taxon>Basidiomycota</taxon>
        <taxon>Agaricomycotina</taxon>
        <taxon>Tremellomycetes</taxon>
        <taxon>Tremellales</taxon>
        <taxon>Cuniculitremaceae</taxon>
        <taxon>Kockovaella</taxon>
    </lineage>
</organism>
<name>A0A1Y1U8V9_9TREE</name>
<evidence type="ECO:0000313" key="3">
    <source>
        <dbReference type="EMBL" id="ORX34480.1"/>
    </source>
</evidence>
<dbReference type="EMBL" id="NBSH01000014">
    <property type="protein sequence ID" value="ORX34480.1"/>
    <property type="molecule type" value="Genomic_DNA"/>
</dbReference>
<reference evidence="3 4" key="1">
    <citation type="submission" date="2017-03" db="EMBL/GenBank/DDBJ databases">
        <title>Widespread Adenine N6-methylation of Active Genes in Fungi.</title>
        <authorList>
            <consortium name="DOE Joint Genome Institute"/>
            <person name="Mondo S.J."/>
            <person name="Dannebaum R.O."/>
            <person name="Kuo R.C."/>
            <person name="Louie K.B."/>
            <person name="Bewick A.J."/>
            <person name="Labutti K."/>
            <person name="Haridas S."/>
            <person name="Kuo A."/>
            <person name="Salamov A."/>
            <person name="Ahrendt S.R."/>
            <person name="Lau R."/>
            <person name="Bowen B.P."/>
            <person name="Lipzen A."/>
            <person name="Sullivan W."/>
            <person name="Andreopoulos W.B."/>
            <person name="Clum A."/>
            <person name="Lindquist E."/>
            <person name="Daum C."/>
            <person name="Northen T.R."/>
            <person name="Ramamoorthy G."/>
            <person name="Schmitz R.J."/>
            <person name="Gryganskyi A."/>
            <person name="Culley D."/>
            <person name="Magnuson J."/>
            <person name="James T.Y."/>
            <person name="O'Malley M.A."/>
            <person name="Stajich J.E."/>
            <person name="Spatafora J.W."/>
            <person name="Visel A."/>
            <person name="Grigoriev I.V."/>
        </authorList>
    </citation>
    <scope>NUCLEOTIDE SEQUENCE [LARGE SCALE GENOMIC DNA]</scope>
    <source>
        <strain evidence="3 4">NRRL Y-17943</strain>
    </source>
</reference>